<evidence type="ECO:0000256" key="6">
    <source>
        <dbReference type="SAM" id="Phobius"/>
    </source>
</evidence>
<keyword evidence="4 6" id="KW-0472">Membrane</keyword>
<feature type="transmembrane region" description="Helical" evidence="6">
    <location>
        <begin position="323"/>
        <end position="342"/>
    </location>
</feature>
<evidence type="ECO:0000256" key="2">
    <source>
        <dbReference type="ARBA" id="ARBA00022692"/>
    </source>
</evidence>
<dbReference type="InterPro" id="IPR005821">
    <property type="entry name" value="Ion_trans_dom"/>
</dbReference>
<evidence type="ECO:0000256" key="5">
    <source>
        <dbReference type="SAM" id="MobiDB-lite"/>
    </source>
</evidence>
<dbReference type="InterPro" id="IPR018490">
    <property type="entry name" value="cNMP-bd_dom_sf"/>
</dbReference>
<feature type="transmembrane region" description="Helical" evidence="6">
    <location>
        <begin position="172"/>
        <end position="190"/>
    </location>
</feature>
<dbReference type="GO" id="GO:0005216">
    <property type="term" value="F:monoatomic ion channel activity"/>
    <property type="evidence" value="ECO:0007669"/>
    <property type="project" value="InterPro"/>
</dbReference>
<gene>
    <name evidence="8" type="ORF">SteCoe_1543</name>
</gene>
<comment type="subcellular location">
    <subcellularLocation>
        <location evidence="1">Membrane</location>
        <topology evidence="1">Multi-pass membrane protein</topology>
    </subcellularLocation>
</comment>
<feature type="transmembrane region" description="Helical" evidence="6">
    <location>
        <begin position="244"/>
        <end position="270"/>
    </location>
</feature>
<comment type="caution">
    <text evidence="8">The sequence shown here is derived from an EMBL/GenBank/DDBJ whole genome shotgun (WGS) entry which is preliminary data.</text>
</comment>
<dbReference type="Gene3D" id="1.10.287.70">
    <property type="match status" value="1"/>
</dbReference>
<dbReference type="PANTHER" id="PTHR47823">
    <property type="entry name" value="ION_TRANS DOMAIN-CONTAINING PROTEIN"/>
    <property type="match status" value="1"/>
</dbReference>
<evidence type="ECO:0000313" key="8">
    <source>
        <dbReference type="EMBL" id="OMJ95168.1"/>
    </source>
</evidence>
<feature type="transmembrane region" description="Helical" evidence="6">
    <location>
        <begin position="301"/>
        <end position="317"/>
    </location>
</feature>
<dbReference type="Gene3D" id="2.60.120.10">
    <property type="entry name" value="Jelly Rolls"/>
    <property type="match status" value="1"/>
</dbReference>
<sequence length="680" mass="80463">MDTIQTDSDDFQGMKKYHSKLVIYGKVSGDAHETVETNSNSVSTRPRSRRKTLSAESNVLENVINEKLQNILGQGLNKSSILIKYNKLSKFTIKENTPLKIIMDFIMGFLTYYSVITSLMYLGYEGPSNEQYKFDVFVWILFIIDFFLSFLVEYKDKNKIPVRNFKLIAKNYAMTWMIFDIASLLPLHWAEYPDAEYLLRLFRILKLQRLFRIVSKNKFNNLIQQYFKNEDTKMLRTIKILVSYVWNLIIQILFMLIISFTISCLWSYFAKTIRSKKHERDNFYYHFSLDENTVGEKVIKFWYYIFTTLMTVGYGDFYATNKYEMGFCILLLIIGPSWYAYAMGKSIETIRKLEDMNNVAELKTEVDNFLAVIDYHYKEIPFKLKEKIRKHFEFYFQNDKAGPLAEKYWKYDDKKELETFHNKFLAEMPKVESFKLLDVLFAETFNKFRVFFGRYCEFRFYICLHIQPRRYKSNEIIFDAENYPKEVLFLERGEVCCGRYINDVFHEFYKFKDHCAILADFYVINKVKPSGTYIAGKFASGFSIKGSIVRYVLNMFPVRKRKFMNFSMKKAALVERSIIEGAGVSIEEEKDNNEKQKLVNRKSQSSRNLGGIKKKNKTGKKDTFQEPEFRELNKQIQQLKRTNLYLTQNIIDSFSSLAKSIPKDFAKNTGDDDDENQDTQ</sequence>
<dbReference type="SUPFAM" id="SSF51206">
    <property type="entry name" value="cAMP-binding domain-like"/>
    <property type="match status" value="1"/>
</dbReference>
<dbReference type="AlphaFoldDB" id="A0A1R2D1P1"/>
<dbReference type="SUPFAM" id="SSF81324">
    <property type="entry name" value="Voltage-gated potassium channels"/>
    <property type="match status" value="1"/>
</dbReference>
<evidence type="ECO:0000313" key="9">
    <source>
        <dbReference type="Proteomes" id="UP000187209"/>
    </source>
</evidence>
<feature type="transmembrane region" description="Helical" evidence="6">
    <location>
        <begin position="136"/>
        <end position="152"/>
    </location>
</feature>
<dbReference type="Proteomes" id="UP000187209">
    <property type="component" value="Unassembled WGS sequence"/>
</dbReference>
<evidence type="ECO:0000256" key="3">
    <source>
        <dbReference type="ARBA" id="ARBA00022989"/>
    </source>
</evidence>
<accession>A0A1R2D1P1</accession>
<dbReference type="OrthoDB" id="417811at2759"/>
<feature type="region of interest" description="Disordered" evidence="5">
    <location>
        <begin position="590"/>
        <end position="626"/>
    </location>
</feature>
<name>A0A1R2D1P1_9CILI</name>
<evidence type="ECO:0000256" key="4">
    <source>
        <dbReference type="ARBA" id="ARBA00023136"/>
    </source>
</evidence>
<feature type="domain" description="Ion transport" evidence="7">
    <location>
        <begin position="102"/>
        <end position="334"/>
    </location>
</feature>
<proteinExistence type="predicted"/>
<dbReference type="EMBL" id="MPUH01000016">
    <property type="protein sequence ID" value="OMJ95168.1"/>
    <property type="molecule type" value="Genomic_DNA"/>
</dbReference>
<feature type="transmembrane region" description="Helical" evidence="6">
    <location>
        <begin position="101"/>
        <end position="124"/>
    </location>
</feature>
<keyword evidence="9" id="KW-1185">Reference proteome</keyword>
<dbReference type="InterPro" id="IPR014710">
    <property type="entry name" value="RmlC-like_jellyroll"/>
</dbReference>
<dbReference type="GO" id="GO:0016020">
    <property type="term" value="C:membrane"/>
    <property type="evidence" value="ECO:0007669"/>
    <property type="project" value="UniProtKB-SubCell"/>
</dbReference>
<keyword evidence="2 6" id="KW-0812">Transmembrane</keyword>
<reference evidence="8 9" key="1">
    <citation type="submission" date="2016-11" db="EMBL/GenBank/DDBJ databases">
        <title>The macronuclear genome of Stentor coeruleus: a giant cell with tiny introns.</title>
        <authorList>
            <person name="Slabodnick M."/>
            <person name="Ruby J.G."/>
            <person name="Reiff S.B."/>
            <person name="Swart E.C."/>
            <person name="Gosai S."/>
            <person name="Prabakaran S."/>
            <person name="Witkowska E."/>
            <person name="Larue G.E."/>
            <person name="Fisher S."/>
            <person name="Freeman R.M."/>
            <person name="Gunawardena J."/>
            <person name="Chu W."/>
            <person name="Stover N.A."/>
            <person name="Gregory B.D."/>
            <person name="Nowacki M."/>
            <person name="Derisi J."/>
            <person name="Roy S.W."/>
            <person name="Marshall W.F."/>
            <person name="Sood P."/>
        </authorList>
    </citation>
    <scope>NUCLEOTIDE SEQUENCE [LARGE SCALE GENOMIC DNA]</scope>
    <source>
        <strain evidence="8">WM001</strain>
    </source>
</reference>
<keyword evidence="3 6" id="KW-1133">Transmembrane helix</keyword>
<organism evidence="8 9">
    <name type="scientific">Stentor coeruleus</name>
    <dbReference type="NCBI Taxonomy" id="5963"/>
    <lineage>
        <taxon>Eukaryota</taxon>
        <taxon>Sar</taxon>
        <taxon>Alveolata</taxon>
        <taxon>Ciliophora</taxon>
        <taxon>Postciliodesmatophora</taxon>
        <taxon>Heterotrichea</taxon>
        <taxon>Heterotrichida</taxon>
        <taxon>Stentoridae</taxon>
        <taxon>Stentor</taxon>
    </lineage>
</organism>
<dbReference type="PANTHER" id="PTHR47823:SF9">
    <property type="entry name" value="CHROMOSOME UNDETERMINED SCAFFOLD_10, WHOLE GENOME SHOTGUN SEQUENCE"/>
    <property type="match status" value="1"/>
</dbReference>
<dbReference type="Pfam" id="PF00520">
    <property type="entry name" value="Ion_trans"/>
    <property type="match status" value="1"/>
</dbReference>
<protein>
    <recommendedName>
        <fullName evidence="7">Ion transport domain-containing protein</fullName>
    </recommendedName>
</protein>
<evidence type="ECO:0000256" key="1">
    <source>
        <dbReference type="ARBA" id="ARBA00004141"/>
    </source>
</evidence>
<evidence type="ECO:0000259" key="7">
    <source>
        <dbReference type="Pfam" id="PF00520"/>
    </source>
</evidence>